<comment type="caution">
    <text evidence="6">The sequence shown here is derived from an EMBL/GenBank/DDBJ whole genome shotgun (WGS) entry which is preliminary data.</text>
</comment>
<feature type="short sequence motif" description="GXSXG" evidence="4">
    <location>
        <begin position="59"/>
        <end position="63"/>
    </location>
</feature>
<dbReference type="InterPro" id="IPR050301">
    <property type="entry name" value="NTE"/>
</dbReference>
<dbReference type="EMBL" id="JACHYB010000001">
    <property type="protein sequence ID" value="MBB3186073.1"/>
    <property type="molecule type" value="Genomic_DNA"/>
</dbReference>
<keyword evidence="1 4" id="KW-0378">Hydrolase</keyword>
<dbReference type="CDD" id="cd07205">
    <property type="entry name" value="Pat_PNPLA6_PNPLA7_NTE1_like"/>
    <property type="match status" value="1"/>
</dbReference>
<keyword evidence="2 4" id="KW-0442">Lipid degradation</keyword>
<feature type="active site" description="Proton acceptor" evidence="4">
    <location>
        <position position="179"/>
    </location>
</feature>
<dbReference type="InterPro" id="IPR016035">
    <property type="entry name" value="Acyl_Trfase/lysoPLipase"/>
</dbReference>
<gene>
    <name evidence="6" type="ORF">FHX64_000236</name>
</gene>
<evidence type="ECO:0000256" key="4">
    <source>
        <dbReference type="PROSITE-ProRule" id="PRU01161"/>
    </source>
</evidence>
<evidence type="ECO:0000256" key="3">
    <source>
        <dbReference type="ARBA" id="ARBA00023098"/>
    </source>
</evidence>
<dbReference type="InterPro" id="IPR002641">
    <property type="entry name" value="PNPLA_dom"/>
</dbReference>
<evidence type="ECO:0000256" key="1">
    <source>
        <dbReference type="ARBA" id="ARBA00022801"/>
    </source>
</evidence>
<keyword evidence="3 4" id="KW-0443">Lipid metabolism</keyword>
<name>A0A7W5DPT4_9PORP</name>
<evidence type="ECO:0000313" key="6">
    <source>
        <dbReference type="EMBL" id="MBB3186073.1"/>
    </source>
</evidence>
<protein>
    <submittedName>
        <fullName evidence="6">NTE family protein</fullName>
    </submittedName>
</protein>
<dbReference type="PROSITE" id="PS51635">
    <property type="entry name" value="PNPLA"/>
    <property type="match status" value="1"/>
</dbReference>
<dbReference type="Pfam" id="PF01734">
    <property type="entry name" value="Patatin"/>
    <property type="match status" value="1"/>
</dbReference>
<dbReference type="AlphaFoldDB" id="A0A7W5DPT4"/>
<organism evidence="6 7">
    <name type="scientific">Microbacter margulisiae</name>
    <dbReference type="NCBI Taxonomy" id="1350067"/>
    <lineage>
        <taxon>Bacteria</taxon>
        <taxon>Pseudomonadati</taxon>
        <taxon>Bacteroidota</taxon>
        <taxon>Bacteroidia</taxon>
        <taxon>Bacteroidales</taxon>
        <taxon>Porphyromonadaceae</taxon>
        <taxon>Microbacter</taxon>
    </lineage>
</organism>
<reference evidence="6 7" key="1">
    <citation type="submission" date="2020-08" db="EMBL/GenBank/DDBJ databases">
        <title>Genomic Encyclopedia of Type Strains, Phase IV (KMG-IV): sequencing the most valuable type-strain genomes for metagenomic binning, comparative biology and taxonomic classification.</title>
        <authorList>
            <person name="Goeker M."/>
        </authorList>
    </citation>
    <scope>NUCLEOTIDE SEQUENCE [LARGE SCALE GENOMIC DNA]</scope>
    <source>
        <strain evidence="6 7">DSM 27471</strain>
    </source>
</reference>
<accession>A0A7W5DPT4</accession>
<dbReference type="Proteomes" id="UP000544222">
    <property type="component" value="Unassembled WGS sequence"/>
</dbReference>
<sequence length="302" mass="33402">MKRIIGFVVALWLFVTPWVNAQPYQVGVCLSGGGALGFAHIGVLEALRESGIYPQVISGTSMGAVVGVFYAAGYSPQNILEIVQHEKMYRTSNIIRFHIGKNATGFSDHVPLLNVLKKYIPYDNYDSLSMPFYSCATNLTTGNIEYTSHGDNLRERVAASSSIPGIFEAVKIDSCYYVDGGVLNNLPAQPIRPLCKVLISVVVSPFTPNSKIKNISDVLHDVLKVMSKNNSAPGIKMSDYVIYVNIDPRLDMFSFKNYKNIYFAGYNIGKRFIADHPDLLKYATQKPKVTTPVLKDTIGDEQ</sequence>
<proteinExistence type="predicted"/>
<dbReference type="Gene3D" id="3.40.1090.10">
    <property type="entry name" value="Cytosolic phospholipase A2 catalytic domain"/>
    <property type="match status" value="2"/>
</dbReference>
<evidence type="ECO:0000256" key="2">
    <source>
        <dbReference type="ARBA" id="ARBA00022963"/>
    </source>
</evidence>
<dbReference type="PANTHER" id="PTHR14226:SF29">
    <property type="entry name" value="NEUROPATHY TARGET ESTERASE SWS"/>
    <property type="match status" value="1"/>
</dbReference>
<feature type="short sequence motif" description="GXGXXG" evidence="4">
    <location>
        <begin position="32"/>
        <end position="37"/>
    </location>
</feature>
<keyword evidence="7" id="KW-1185">Reference proteome</keyword>
<dbReference type="GO" id="GO:0016042">
    <property type="term" value="P:lipid catabolic process"/>
    <property type="evidence" value="ECO:0007669"/>
    <property type="project" value="UniProtKB-UniRule"/>
</dbReference>
<feature type="short sequence motif" description="DGA/G" evidence="4">
    <location>
        <begin position="179"/>
        <end position="181"/>
    </location>
</feature>
<evidence type="ECO:0000259" key="5">
    <source>
        <dbReference type="PROSITE" id="PS51635"/>
    </source>
</evidence>
<dbReference type="GO" id="GO:0016787">
    <property type="term" value="F:hydrolase activity"/>
    <property type="evidence" value="ECO:0007669"/>
    <property type="project" value="UniProtKB-UniRule"/>
</dbReference>
<feature type="domain" description="PNPLA" evidence="5">
    <location>
        <begin position="28"/>
        <end position="192"/>
    </location>
</feature>
<dbReference type="SUPFAM" id="SSF52151">
    <property type="entry name" value="FabD/lysophospholipase-like"/>
    <property type="match status" value="1"/>
</dbReference>
<dbReference type="RefSeq" id="WP_183412011.1">
    <property type="nucleotide sequence ID" value="NZ_JACHYB010000001.1"/>
</dbReference>
<dbReference type="PANTHER" id="PTHR14226">
    <property type="entry name" value="NEUROPATHY TARGET ESTERASE/SWISS CHEESE D.MELANOGASTER"/>
    <property type="match status" value="1"/>
</dbReference>
<feature type="active site" description="Nucleophile" evidence="4">
    <location>
        <position position="61"/>
    </location>
</feature>
<evidence type="ECO:0000313" key="7">
    <source>
        <dbReference type="Proteomes" id="UP000544222"/>
    </source>
</evidence>